<evidence type="ECO:0000256" key="6">
    <source>
        <dbReference type="PROSITE-ProRule" id="PRU01091"/>
    </source>
</evidence>
<keyword evidence="9" id="KW-1185">Reference proteome</keyword>
<name>A0A367F7H3_9ACTN</name>
<dbReference type="Gene3D" id="1.25.40.10">
    <property type="entry name" value="Tetratricopeptide repeat domain"/>
    <property type="match status" value="1"/>
</dbReference>
<dbReference type="GO" id="GO:0003677">
    <property type="term" value="F:DNA binding"/>
    <property type="evidence" value="ECO:0007669"/>
    <property type="project" value="UniProtKB-UniRule"/>
</dbReference>
<proteinExistence type="inferred from homology"/>
<dbReference type="AlphaFoldDB" id="A0A367F7H3"/>
<evidence type="ECO:0000256" key="3">
    <source>
        <dbReference type="ARBA" id="ARBA00023015"/>
    </source>
</evidence>
<dbReference type="SMART" id="SM01043">
    <property type="entry name" value="BTAD"/>
    <property type="match status" value="1"/>
</dbReference>
<reference evidence="8 9" key="1">
    <citation type="submission" date="2018-06" db="EMBL/GenBank/DDBJ databases">
        <title>Streptomyces reniochalinae sp. nov. and Streptomyces diacarnus sp. nov. from marine sponges.</title>
        <authorList>
            <person name="Li L."/>
        </authorList>
    </citation>
    <scope>NUCLEOTIDE SEQUENCE [LARGE SCALE GENOMIC DNA]</scope>
    <source>
        <strain evidence="8 9">LHW50302</strain>
    </source>
</reference>
<dbReference type="InterPro" id="IPR016032">
    <property type="entry name" value="Sig_transdc_resp-reg_C-effctor"/>
</dbReference>
<dbReference type="InterPro" id="IPR051677">
    <property type="entry name" value="AfsR-DnrI-RedD_regulator"/>
</dbReference>
<dbReference type="Pfam" id="PF00486">
    <property type="entry name" value="Trans_reg_C"/>
    <property type="match status" value="1"/>
</dbReference>
<dbReference type="InterPro" id="IPR011990">
    <property type="entry name" value="TPR-like_helical_dom_sf"/>
</dbReference>
<dbReference type="Proteomes" id="UP000253507">
    <property type="component" value="Unassembled WGS sequence"/>
</dbReference>
<dbReference type="SMART" id="SM00862">
    <property type="entry name" value="Trans_reg_C"/>
    <property type="match status" value="1"/>
</dbReference>
<feature type="domain" description="OmpR/PhoB-type" evidence="7">
    <location>
        <begin position="1"/>
        <end position="99"/>
    </location>
</feature>
<dbReference type="GO" id="GO:0006355">
    <property type="term" value="P:regulation of DNA-templated transcription"/>
    <property type="evidence" value="ECO:0007669"/>
    <property type="project" value="InterPro"/>
</dbReference>
<dbReference type="GO" id="GO:0000160">
    <property type="term" value="P:phosphorelay signal transduction system"/>
    <property type="evidence" value="ECO:0007669"/>
    <property type="project" value="UniProtKB-KW"/>
</dbReference>
<comment type="caution">
    <text evidence="8">The sequence shown here is derived from an EMBL/GenBank/DDBJ whole genome shotgun (WGS) entry which is preliminary data.</text>
</comment>
<evidence type="ECO:0000313" key="8">
    <source>
        <dbReference type="EMBL" id="RCG25802.1"/>
    </source>
</evidence>
<dbReference type="PROSITE" id="PS51755">
    <property type="entry name" value="OMPR_PHOB"/>
    <property type="match status" value="1"/>
</dbReference>
<dbReference type="EMBL" id="QOIM01000017">
    <property type="protein sequence ID" value="RCG25802.1"/>
    <property type="molecule type" value="Genomic_DNA"/>
</dbReference>
<dbReference type="Pfam" id="PF03704">
    <property type="entry name" value="BTAD"/>
    <property type="match status" value="1"/>
</dbReference>
<keyword evidence="5" id="KW-0804">Transcription</keyword>
<evidence type="ECO:0000259" key="7">
    <source>
        <dbReference type="PROSITE" id="PS51755"/>
    </source>
</evidence>
<dbReference type="SUPFAM" id="SSF46894">
    <property type="entry name" value="C-terminal effector domain of the bipartite response regulators"/>
    <property type="match status" value="1"/>
</dbReference>
<evidence type="ECO:0000256" key="5">
    <source>
        <dbReference type="ARBA" id="ARBA00023163"/>
    </source>
</evidence>
<sequence>MRVRYGVLGAVAAWSPDGEALALKGPRHRAVLARLIVARRQTVTVARLVEDLWDSPPDDAVGAVRTFVSALRRALEPERPPRSPSRLLVTEGTGYALRAAPDDVDAWRFEQAVASLTEAQPAQVAARTTEALGWWRGPAYAGFGDVPWARGERARLTELRLHALERRAEARIALGEAARAVPDLDAHVAEHPWREDAWQLLTRALYRTGRQADALSVLRRARATLTEQLGVDPGPRLRRLEEDILRQAEHLDPSAAGTAAQVWAQATTAYESNVSARSRVHLESTAVLMRDLAVTGGGGLESARHHRVAAVAAAEQMGDPELTARVIGVYDVPAIWTRADDPEQSRWLVGAAERTLLQLPPPAPPAAPALAQEASPAADEHAAARCRLLATIAVESRGAPADGEAARGTTARPLQAARQAEEIARSLDDAALLAYALNGTFMQTFHRAGLAARRDAIGAEVVDLAARHGLARYEVLGHLIRLQARCARRDLAGADRHAAAADALAARHELPLVAVLTTWYGALRTAMTGAPEAARRAYAQAAACLDGAGMPGLRNGLPPLALLSVQIAHGEPLTVDEAADWGPYEPWVRPTLLVGQGRSEEARAALRAMPPPPRDLLFEAMWCLVGGAAAAVGESAVTRRALAQLEPAAGEQAGAGSGLLTFGPVAGHLRVMTAALES</sequence>
<keyword evidence="3" id="KW-0805">Transcription regulation</keyword>
<dbReference type="PANTHER" id="PTHR35807">
    <property type="entry name" value="TRANSCRIPTIONAL REGULATOR REDD-RELATED"/>
    <property type="match status" value="1"/>
</dbReference>
<organism evidence="8 9">
    <name type="scientific">Streptomyces reniochalinae</name>
    <dbReference type="NCBI Taxonomy" id="2250578"/>
    <lineage>
        <taxon>Bacteria</taxon>
        <taxon>Bacillati</taxon>
        <taxon>Actinomycetota</taxon>
        <taxon>Actinomycetes</taxon>
        <taxon>Kitasatosporales</taxon>
        <taxon>Streptomycetaceae</taxon>
        <taxon>Streptomyces</taxon>
    </lineage>
</organism>
<evidence type="ECO:0000256" key="2">
    <source>
        <dbReference type="ARBA" id="ARBA00023012"/>
    </source>
</evidence>
<dbReference type="SUPFAM" id="SSF48452">
    <property type="entry name" value="TPR-like"/>
    <property type="match status" value="1"/>
</dbReference>
<dbReference type="Gene3D" id="1.10.10.10">
    <property type="entry name" value="Winged helix-like DNA-binding domain superfamily/Winged helix DNA-binding domain"/>
    <property type="match status" value="1"/>
</dbReference>
<evidence type="ECO:0000313" key="9">
    <source>
        <dbReference type="Proteomes" id="UP000253507"/>
    </source>
</evidence>
<keyword evidence="4 6" id="KW-0238">DNA-binding</keyword>
<dbReference type="InterPro" id="IPR001867">
    <property type="entry name" value="OmpR/PhoB-type_DNA-bd"/>
</dbReference>
<evidence type="ECO:0000256" key="1">
    <source>
        <dbReference type="ARBA" id="ARBA00005820"/>
    </source>
</evidence>
<gene>
    <name evidence="8" type="ORF">DQ392_00705</name>
</gene>
<accession>A0A367F7H3</accession>
<dbReference type="InterPro" id="IPR005158">
    <property type="entry name" value="BTAD"/>
</dbReference>
<evidence type="ECO:0000256" key="4">
    <source>
        <dbReference type="ARBA" id="ARBA00023125"/>
    </source>
</evidence>
<dbReference type="InterPro" id="IPR036388">
    <property type="entry name" value="WH-like_DNA-bd_sf"/>
</dbReference>
<feature type="DNA-binding region" description="OmpR/PhoB-type" evidence="6">
    <location>
        <begin position="1"/>
        <end position="99"/>
    </location>
</feature>
<comment type="similarity">
    <text evidence="1">Belongs to the AfsR/DnrI/RedD regulatory family.</text>
</comment>
<dbReference type="CDD" id="cd15831">
    <property type="entry name" value="BTAD"/>
    <property type="match status" value="1"/>
</dbReference>
<dbReference type="PANTHER" id="PTHR35807:SF1">
    <property type="entry name" value="TRANSCRIPTIONAL REGULATOR REDD"/>
    <property type="match status" value="1"/>
</dbReference>
<dbReference type="OrthoDB" id="134712at2"/>
<keyword evidence="2" id="KW-0902">Two-component regulatory system</keyword>
<protein>
    <submittedName>
        <fullName evidence="8">SARP family transcriptional regulator</fullName>
    </submittedName>
</protein>